<organism evidence="2 3">
    <name type="scientific">Penicillium flavigenum</name>
    <dbReference type="NCBI Taxonomy" id="254877"/>
    <lineage>
        <taxon>Eukaryota</taxon>
        <taxon>Fungi</taxon>
        <taxon>Dikarya</taxon>
        <taxon>Ascomycota</taxon>
        <taxon>Pezizomycotina</taxon>
        <taxon>Eurotiomycetes</taxon>
        <taxon>Eurotiomycetidae</taxon>
        <taxon>Eurotiales</taxon>
        <taxon>Aspergillaceae</taxon>
        <taxon>Penicillium</taxon>
    </lineage>
</organism>
<protein>
    <recommendedName>
        <fullName evidence="4">C2H2-type domain-containing protein</fullName>
    </recommendedName>
</protein>
<dbReference type="AlphaFoldDB" id="A0A1V6TRQ6"/>
<reference evidence="3" key="1">
    <citation type="journal article" date="2017" name="Nat. Microbiol.">
        <title>Global analysis of biosynthetic gene clusters reveals vast potential of secondary metabolite production in Penicillium species.</title>
        <authorList>
            <person name="Nielsen J.C."/>
            <person name="Grijseels S."/>
            <person name="Prigent S."/>
            <person name="Ji B."/>
            <person name="Dainat J."/>
            <person name="Nielsen K.F."/>
            <person name="Frisvad J.C."/>
            <person name="Workman M."/>
            <person name="Nielsen J."/>
        </authorList>
    </citation>
    <scope>NUCLEOTIDE SEQUENCE [LARGE SCALE GENOMIC DNA]</scope>
    <source>
        <strain evidence="3">IBT 14082</strain>
    </source>
</reference>
<evidence type="ECO:0000313" key="3">
    <source>
        <dbReference type="Proteomes" id="UP000191342"/>
    </source>
</evidence>
<feature type="compositionally biased region" description="Polar residues" evidence="1">
    <location>
        <begin position="123"/>
        <end position="137"/>
    </location>
</feature>
<feature type="compositionally biased region" description="Polar residues" evidence="1">
    <location>
        <begin position="247"/>
        <end position="283"/>
    </location>
</feature>
<proteinExistence type="predicted"/>
<comment type="caution">
    <text evidence="2">The sequence shown here is derived from an EMBL/GenBank/DDBJ whole genome shotgun (WGS) entry which is preliminary data.</text>
</comment>
<dbReference type="STRING" id="254877.A0A1V6TRQ6"/>
<accession>A0A1V6TRQ6</accession>
<dbReference type="EMBL" id="MLQL01000004">
    <property type="protein sequence ID" value="OQE29075.1"/>
    <property type="molecule type" value="Genomic_DNA"/>
</dbReference>
<feature type="region of interest" description="Disordered" evidence="1">
    <location>
        <begin position="218"/>
        <end position="285"/>
    </location>
</feature>
<evidence type="ECO:0008006" key="4">
    <source>
        <dbReference type="Google" id="ProtNLM"/>
    </source>
</evidence>
<feature type="region of interest" description="Disordered" evidence="1">
    <location>
        <begin position="123"/>
        <end position="206"/>
    </location>
</feature>
<evidence type="ECO:0000313" key="2">
    <source>
        <dbReference type="EMBL" id="OQE29075.1"/>
    </source>
</evidence>
<sequence length="578" mass="64645">MAGPRRQSSKYPEGDIEPPHTGGFFDYPEYSNNTYTRALFDPLGPLPSSRNGAGYSSANDFSSNAANFPSESVAEEMSLNATPGSFTPNYDDFSPQGLDDFAWMDHASLQSLPTQQPTQMTELSSGQFTWPTTTSPCGTIENEESTSRPSLPRNLSRGYRGLPRRKSGYMIQKVDQRPNATFIPPTAGPADPLERWKESPPEGEAASLSAIKNALENFSTYSGGPQRPGTPGSRAGELFQKHRSGSRAPSTASRESATSVSSQRSNRSGLSALSNGSQTASDKTSARFKNKFDWMRHEKSLHLNLETWACAPFGGSVVLESTGRAHCAYCNQLDPSLEHLEQHNHGPCQQQMRTFRRKDHLLQHLRLFHRLHVIPLIEDWKRVVTDFTSRCGFCDGRMLTWEERADHLTFHFRKGCTMANWKGDHDFPPDVTAQVTNSVPPYLLDFESRTFVPFSATNRDTNDHLSQMLSRAIFVDASGVPQVLPESADTELQPVQEPQLDSYTEVLTRHLSHYAQQMMSRGIIPTDEMFQAEARRLSYDSEDQWDQTIADNLEWLAKFRAEQNSKGAFQTLEQGPMG</sequence>
<dbReference type="OrthoDB" id="5399138at2759"/>
<name>A0A1V6TRQ6_9EURO</name>
<dbReference type="Proteomes" id="UP000191342">
    <property type="component" value="Unassembled WGS sequence"/>
</dbReference>
<feature type="region of interest" description="Disordered" evidence="1">
    <location>
        <begin position="1"/>
        <end position="28"/>
    </location>
</feature>
<gene>
    <name evidence="2" type="ORF">PENFLA_c004G06461</name>
</gene>
<keyword evidence="3" id="KW-1185">Reference proteome</keyword>
<evidence type="ECO:0000256" key="1">
    <source>
        <dbReference type="SAM" id="MobiDB-lite"/>
    </source>
</evidence>